<gene>
    <name evidence="3" type="ORF">JG687_00017050</name>
    <name evidence="4" type="ORF">PC110_g19211</name>
    <name evidence="2" type="ORF">PC129_g17144</name>
</gene>
<dbReference type="AlphaFoldDB" id="A0A329RJ32"/>
<name>A0A329RJ32_9STRA</name>
<feature type="region of interest" description="Disordered" evidence="1">
    <location>
        <begin position="1"/>
        <end position="74"/>
    </location>
</feature>
<sequence>MSCYQIWHHKWENGAKRPTPRHGRDFQSCEAGGSKSPGKRKRRRQNGDEESEEDTPEHNSSEAEYGVDAEGGSD</sequence>
<evidence type="ECO:0000313" key="3">
    <source>
        <dbReference type="EMBL" id="KAG6945854.1"/>
    </source>
</evidence>
<protein>
    <submittedName>
        <fullName evidence="4">Uncharacterized protein</fullName>
    </submittedName>
</protein>
<dbReference type="EMBL" id="RCMV01000900">
    <property type="protein sequence ID" value="KAG3211890.1"/>
    <property type="molecule type" value="Genomic_DNA"/>
</dbReference>
<dbReference type="Proteomes" id="UP000760860">
    <property type="component" value="Unassembled WGS sequence"/>
</dbReference>
<feature type="compositionally biased region" description="Acidic residues" evidence="1">
    <location>
        <begin position="65"/>
        <end position="74"/>
    </location>
</feature>
<dbReference type="VEuPathDB" id="FungiDB:PC110_g19211"/>
<dbReference type="Proteomes" id="UP000251314">
    <property type="component" value="Unassembled WGS sequence"/>
</dbReference>
<dbReference type="EMBL" id="MJFZ01000897">
    <property type="protein sequence ID" value="RAW24361.1"/>
    <property type="molecule type" value="Genomic_DNA"/>
</dbReference>
<dbReference type="EMBL" id="JAENGZ010001872">
    <property type="protein sequence ID" value="KAG6945854.1"/>
    <property type="molecule type" value="Genomic_DNA"/>
</dbReference>
<reference evidence="4 5" key="1">
    <citation type="submission" date="2018-01" db="EMBL/GenBank/DDBJ databases">
        <title>Draft genome of the strawberry crown rot pathogen Phytophthora cactorum.</title>
        <authorList>
            <person name="Armitage A.D."/>
            <person name="Lysoe E."/>
            <person name="Nellist C.F."/>
            <person name="Harrison R.J."/>
            <person name="Brurberg M.B."/>
        </authorList>
    </citation>
    <scope>NUCLEOTIDE SEQUENCE [LARGE SCALE GENOMIC DNA]</scope>
    <source>
        <strain evidence="4 5">10300</strain>
    </source>
</reference>
<evidence type="ECO:0000256" key="1">
    <source>
        <dbReference type="SAM" id="MobiDB-lite"/>
    </source>
</evidence>
<evidence type="ECO:0000313" key="5">
    <source>
        <dbReference type="Proteomes" id="UP000251314"/>
    </source>
</evidence>
<accession>A0A329RJ32</accession>
<proteinExistence type="predicted"/>
<dbReference type="OrthoDB" id="10295152at2759"/>
<keyword evidence="5" id="KW-1185">Reference proteome</keyword>
<reference evidence="3" key="3">
    <citation type="submission" date="2021-01" db="EMBL/GenBank/DDBJ databases">
        <title>Phytophthora aleatoria, a newly-described species from Pinus radiata is distinct from Phytophthora cactorum isolates based on comparative genomics.</title>
        <authorList>
            <person name="Mcdougal R."/>
            <person name="Panda P."/>
            <person name="Williams N."/>
            <person name="Studholme D.J."/>
        </authorList>
    </citation>
    <scope>NUCLEOTIDE SEQUENCE</scope>
    <source>
        <strain evidence="3">NZFS 3830</strain>
    </source>
</reference>
<evidence type="ECO:0000313" key="2">
    <source>
        <dbReference type="EMBL" id="KAG3211890.1"/>
    </source>
</evidence>
<comment type="caution">
    <text evidence="4">The sequence shown here is derived from an EMBL/GenBank/DDBJ whole genome shotgun (WGS) entry which is preliminary data.</text>
</comment>
<organism evidence="4 5">
    <name type="scientific">Phytophthora cactorum</name>
    <dbReference type="NCBI Taxonomy" id="29920"/>
    <lineage>
        <taxon>Eukaryota</taxon>
        <taxon>Sar</taxon>
        <taxon>Stramenopiles</taxon>
        <taxon>Oomycota</taxon>
        <taxon>Peronosporomycetes</taxon>
        <taxon>Peronosporales</taxon>
        <taxon>Peronosporaceae</taxon>
        <taxon>Phytophthora</taxon>
    </lineage>
</organism>
<evidence type="ECO:0000313" key="4">
    <source>
        <dbReference type="EMBL" id="RAW24361.1"/>
    </source>
</evidence>
<dbReference type="Proteomes" id="UP000688947">
    <property type="component" value="Unassembled WGS sequence"/>
</dbReference>
<reference evidence="2" key="2">
    <citation type="submission" date="2018-05" db="EMBL/GenBank/DDBJ databases">
        <title>Effector identification in a new, highly contiguous assembly of the strawberry crown rot pathogen Phytophthora cactorum.</title>
        <authorList>
            <person name="Armitage A.D."/>
            <person name="Nellist C.F."/>
            <person name="Bates H."/>
            <person name="Vickerstaff R.J."/>
            <person name="Harrison R.J."/>
        </authorList>
    </citation>
    <scope>NUCLEOTIDE SEQUENCE</scope>
    <source>
        <strain evidence="2">P421</strain>
    </source>
</reference>